<gene>
    <name evidence="1" type="ORF">BJ554DRAFT_6695</name>
</gene>
<evidence type="ECO:0000313" key="2">
    <source>
        <dbReference type="Proteomes" id="UP000673691"/>
    </source>
</evidence>
<dbReference type="EMBL" id="JAEFCI010004112">
    <property type="protein sequence ID" value="KAG5461156.1"/>
    <property type="molecule type" value="Genomic_DNA"/>
</dbReference>
<sequence length="195" mass="21765">MLPDNATKRMRRARQELRFRPLSGIGHIFSDETKARLNVNKDGLLAPIEEDFFRNCLAARGRAFSFTESEMGCVDPSVVTPLIIFAVPHEPWNLQPIPVPKAHYQSQIDSLQQRIKTGVLCSVSSAYSNRCFTVPKKNGSLRFIQDLQPVNLVTIQSCAIGPPPDAFSENFAGRSIYSVGDLFSGYDQFQLAQES</sequence>
<dbReference type="InterPro" id="IPR043502">
    <property type="entry name" value="DNA/RNA_pol_sf"/>
</dbReference>
<protein>
    <submittedName>
        <fullName evidence="1">Uncharacterized protein</fullName>
    </submittedName>
</protein>
<dbReference type="InterPro" id="IPR043128">
    <property type="entry name" value="Rev_trsase/Diguanyl_cyclase"/>
</dbReference>
<reference evidence="1 2" key="1">
    <citation type="journal article" name="Sci. Rep.">
        <title>Genome-scale phylogenetic analyses confirm Olpidium as the closest living zoosporic fungus to the non-flagellated, terrestrial fungi.</title>
        <authorList>
            <person name="Chang Y."/>
            <person name="Rochon D."/>
            <person name="Sekimoto S."/>
            <person name="Wang Y."/>
            <person name="Chovatia M."/>
            <person name="Sandor L."/>
            <person name="Salamov A."/>
            <person name="Grigoriev I.V."/>
            <person name="Stajich J.E."/>
            <person name="Spatafora J.W."/>
        </authorList>
    </citation>
    <scope>NUCLEOTIDE SEQUENCE [LARGE SCALE GENOMIC DNA]</scope>
    <source>
        <strain evidence="1">S191</strain>
    </source>
</reference>
<dbReference type="AlphaFoldDB" id="A0A8H7ZX93"/>
<organism evidence="1 2">
    <name type="scientific">Olpidium bornovanus</name>
    <dbReference type="NCBI Taxonomy" id="278681"/>
    <lineage>
        <taxon>Eukaryota</taxon>
        <taxon>Fungi</taxon>
        <taxon>Fungi incertae sedis</taxon>
        <taxon>Olpidiomycota</taxon>
        <taxon>Olpidiomycotina</taxon>
        <taxon>Olpidiomycetes</taxon>
        <taxon>Olpidiales</taxon>
        <taxon>Olpidiaceae</taxon>
        <taxon>Olpidium</taxon>
    </lineage>
</organism>
<dbReference type="Proteomes" id="UP000673691">
    <property type="component" value="Unassembled WGS sequence"/>
</dbReference>
<keyword evidence="2" id="KW-1185">Reference proteome</keyword>
<evidence type="ECO:0000313" key="1">
    <source>
        <dbReference type="EMBL" id="KAG5461156.1"/>
    </source>
</evidence>
<dbReference type="SUPFAM" id="SSF56672">
    <property type="entry name" value="DNA/RNA polymerases"/>
    <property type="match status" value="1"/>
</dbReference>
<dbReference type="Gene3D" id="3.10.10.10">
    <property type="entry name" value="HIV Type 1 Reverse Transcriptase, subunit A, domain 1"/>
    <property type="match status" value="1"/>
</dbReference>
<comment type="caution">
    <text evidence="1">The sequence shown here is derived from an EMBL/GenBank/DDBJ whole genome shotgun (WGS) entry which is preliminary data.</text>
</comment>
<dbReference type="OrthoDB" id="5599163at2759"/>
<dbReference type="Gene3D" id="3.30.70.270">
    <property type="match status" value="1"/>
</dbReference>
<accession>A0A8H7ZX93</accession>
<proteinExistence type="predicted"/>
<name>A0A8H7ZX93_9FUNG</name>